<protein>
    <recommendedName>
        <fullName evidence="1">Transposase (putative) YhgA-like domain-containing protein</fullName>
    </recommendedName>
</protein>
<keyword evidence="3" id="KW-1185">Reference proteome</keyword>
<gene>
    <name evidence="2" type="ORF">BO225_00890</name>
</gene>
<reference evidence="2 3" key="1">
    <citation type="submission" date="2016-11" db="EMBL/GenBank/DDBJ databases">
        <title>Description of two novel members of the family Erysipelotrichaceae: Ileibacterium lipovorans gen. nov., sp. nov. and Dubosiella newyorkensis, gen. nov., sp. nov.</title>
        <authorList>
            <person name="Cox L.M."/>
            <person name="Sohn J."/>
            <person name="Tyrrell K.L."/>
            <person name="Citron D.M."/>
            <person name="Lawson P.A."/>
            <person name="Patel N.B."/>
            <person name="Iizumi T."/>
            <person name="Perez-Perez G.I."/>
            <person name="Goldstein E.J."/>
            <person name="Blaser M.J."/>
        </authorList>
    </citation>
    <scope>NUCLEOTIDE SEQUENCE [LARGE SCALE GENOMIC DNA]</scope>
    <source>
        <strain evidence="2 3">NYU-BL-A4</strain>
    </source>
</reference>
<dbReference type="Pfam" id="PF04754">
    <property type="entry name" value="Transposase_31"/>
    <property type="match status" value="1"/>
</dbReference>
<evidence type="ECO:0000313" key="2">
    <source>
        <dbReference type="EMBL" id="OLU47875.1"/>
    </source>
</evidence>
<dbReference type="GeneID" id="78274509"/>
<accession>A0A1U7NQG5</accession>
<name>A0A1U7NQG5_9FIRM</name>
<dbReference type="InterPro" id="IPR006842">
    <property type="entry name" value="Transposase_31"/>
</dbReference>
<comment type="caution">
    <text evidence="2">The sequence shown here is derived from an EMBL/GenBank/DDBJ whole genome shotgun (WGS) entry which is preliminary data.</text>
</comment>
<dbReference type="AlphaFoldDB" id="A0A1U7NQG5"/>
<dbReference type="Proteomes" id="UP000186705">
    <property type="component" value="Unassembled WGS sequence"/>
</dbReference>
<dbReference type="STRING" id="1862672.BO225_00890"/>
<sequence length="232" mass="27219">MHHEKDILEKHILEKNDVFADICRLVVPGMEHARAEEFESETTPDFFVNSDSISEVERDIVKRWIKENKLIYIVGIENQTQKDATLSLRIMNCNSVMYQRFLSRKQKPVPVITFVLYFGIEKAWDQARSIHEILDIPKELKRFIPDFRAEVIDLGALSNEMIDSLKSDLKEIARFIKTVRNGENQFNTSKKLDHFALVGHLLSILTSKKSRWKLGNHYKKEVKKKWNTLSIY</sequence>
<dbReference type="EMBL" id="MPKA01000029">
    <property type="protein sequence ID" value="OLU47875.1"/>
    <property type="molecule type" value="Genomic_DNA"/>
</dbReference>
<evidence type="ECO:0000259" key="1">
    <source>
        <dbReference type="Pfam" id="PF04754"/>
    </source>
</evidence>
<organism evidence="2 3">
    <name type="scientific">Dubosiella newyorkensis</name>
    <dbReference type="NCBI Taxonomy" id="1862672"/>
    <lineage>
        <taxon>Bacteria</taxon>
        <taxon>Bacillati</taxon>
        <taxon>Bacillota</taxon>
        <taxon>Erysipelotrichia</taxon>
        <taxon>Erysipelotrichales</taxon>
        <taxon>Erysipelotrichaceae</taxon>
        <taxon>Dubosiella</taxon>
    </lineage>
</organism>
<dbReference type="RefSeq" id="WP_076340416.1">
    <property type="nucleotide sequence ID" value="NZ_JBGNFS010000002.1"/>
</dbReference>
<evidence type="ECO:0000313" key="3">
    <source>
        <dbReference type="Proteomes" id="UP000186705"/>
    </source>
</evidence>
<feature type="domain" description="Transposase (putative) YhgA-like" evidence="1">
    <location>
        <begin position="69"/>
        <end position="187"/>
    </location>
</feature>
<dbReference type="OrthoDB" id="1654127at2"/>
<proteinExistence type="predicted"/>